<proteinExistence type="predicted"/>
<evidence type="ECO:0000256" key="2">
    <source>
        <dbReference type="ARBA" id="ARBA00022729"/>
    </source>
</evidence>
<reference evidence="7 8" key="1">
    <citation type="submission" date="2019-08" db="EMBL/GenBank/DDBJ databases">
        <title>In-depth cultivation of the pig gut microbiome towards novel bacterial diversity and tailored functional studies.</title>
        <authorList>
            <person name="Wylensek D."/>
            <person name="Hitch T.C.A."/>
            <person name="Clavel T."/>
        </authorList>
    </citation>
    <scope>NUCLEOTIDE SEQUENCE [LARGE SCALE GENOMIC DNA]</scope>
    <source>
        <strain evidence="7 8">Oil-RF-744-WCA-WT-10</strain>
    </source>
</reference>
<dbReference type="Proteomes" id="UP000483362">
    <property type="component" value="Unassembled WGS sequence"/>
</dbReference>
<keyword evidence="8" id="KW-1185">Reference proteome</keyword>
<keyword evidence="5" id="KW-0520">NAD</keyword>
<evidence type="ECO:0000313" key="8">
    <source>
        <dbReference type="Proteomes" id="UP000483362"/>
    </source>
</evidence>
<dbReference type="SUPFAM" id="SSF51905">
    <property type="entry name" value="FAD/NAD(P)-binding domain"/>
    <property type="match status" value="1"/>
</dbReference>
<gene>
    <name evidence="7" type="ORF">FYJ29_07735</name>
</gene>
<name>A0A6L5XDG6_9BACT</name>
<dbReference type="EMBL" id="VULT01000010">
    <property type="protein sequence ID" value="MSS17645.1"/>
    <property type="molecule type" value="Genomic_DNA"/>
</dbReference>
<evidence type="ECO:0000256" key="5">
    <source>
        <dbReference type="ARBA" id="ARBA00023027"/>
    </source>
</evidence>
<evidence type="ECO:0000259" key="6">
    <source>
        <dbReference type="Pfam" id="PF01593"/>
    </source>
</evidence>
<dbReference type="InterPro" id="IPR036188">
    <property type="entry name" value="FAD/NAD-bd_sf"/>
</dbReference>
<evidence type="ECO:0000256" key="1">
    <source>
        <dbReference type="ARBA" id="ARBA00022630"/>
    </source>
</evidence>
<dbReference type="PROSITE" id="PS51257">
    <property type="entry name" value="PROKAR_LIPOPROTEIN"/>
    <property type="match status" value="1"/>
</dbReference>
<organism evidence="7 8">
    <name type="scientific">Sodaliphilus pleomorphus</name>
    <dbReference type="NCBI Taxonomy" id="2606626"/>
    <lineage>
        <taxon>Bacteria</taxon>
        <taxon>Pseudomonadati</taxon>
        <taxon>Bacteroidota</taxon>
        <taxon>Bacteroidia</taxon>
        <taxon>Bacteroidales</taxon>
        <taxon>Muribaculaceae</taxon>
        <taxon>Sodaliphilus</taxon>
    </lineage>
</organism>
<keyword evidence="1" id="KW-0285">Flavoprotein</keyword>
<evidence type="ECO:0000256" key="4">
    <source>
        <dbReference type="ARBA" id="ARBA00022857"/>
    </source>
</evidence>
<dbReference type="Gene3D" id="3.50.50.60">
    <property type="entry name" value="FAD/NAD(P)-binding domain"/>
    <property type="match status" value="2"/>
</dbReference>
<feature type="domain" description="Amine oxidase" evidence="6">
    <location>
        <begin position="14"/>
        <end position="269"/>
    </location>
</feature>
<sequence>MMNSKHCVIVGSGLGGLACGVMLARNGWRVTVLEQQRQVGGCLQCFVRGGAKFETGMHYIGSARQGQVLDRLLRYLGVLDDIELSPLDTNGYDRFSFDGARYQLATGREALVDQLCRYFPSEHSNIERYCDLVEQVAGASQLHSLSLEATNTALSTRAQTTSIDTVLARITGNERLRDVLAGNIPLYAAQREATSFATHAFIMHFYNQSSYRVVGGSDNIAQSLVHTIARLGGETLTCQKVEKITCDDHHTTGVVTASGRYYPADVVIADLHPARVTAMVDSPLFRPIYRHRIATLPATIGCFSLYLDFNDNEVPYMNYNFFGYAQDSPWNCEKYTESDWPRGYLYMHMCNEAHQQYARSGIVLSYMRYSDVAPWQGTRVGHRGPDYEALKHDHALRLLKLVEKDFPGLGKHVRKFYTSTPLTYADYTGTERGSMYGVAHDIRLGSACRVHHRTKVPNLLLTGQNINSHGILGVLVGAIVTCSELLTPSLILNQINKANQ</sequence>
<dbReference type="Pfam" id="PF01593">
    <property type="entry name" value="Amino_oxidase"/>
    <property type="match status" value="1"/>
</dbReference>
<dbReference type="RefSeq" id="WP_154328523.1">
    <property type="nucleotide sequence ID" value="NZ_CP045696.1"/>
</dbReference>
<keyword evidence="3" id="KW-0274">FAD</keyword>
<accession>A0A6L5XDG6</accession>
<keyword evidence="4" id="KW-0521">NADP</keyword>
<evidence type="ECO:0000313" key="7">
    <source>
        <dbReference type="EMBL" id="MSS17645.1"/>
    </source>
</evidence>
<comment type="caution">
    <text evidence="7">The sequence shown here is derived from an EMBL/GenBank/DDBJ whole genome shotgun (WGS) entry which is preliminary data.</text>
</comment>
<dbReference type="PANTHER" id="PTHR46091:SF3">
    <property type="entry name" value="AMINE OXIDASE DOMAIN-CONTAINING PROTEIN"/>
    <property type="match status" value="1"/>
</dbReference>
<dbReference type="InterPro" id="IPR052206">
    <property type="entry name" value="Retinol_saturase"/>
</dbReference>
<protein>
    <submittedName>
        <fullName evidence="7">NAD(P)/FAD-dependent oxidoreductase</fullName>
    </submittedName>
</protein>
<keyword evidence="2" id="KW-0732">Signal</keyword>
<dbReference type="AlphaFoldDB" id="A0A6L5XDG6"/>
<dbReference type="PANTHER" id="PTHR46091">
    <property type="entry name" value="BLR7054 PROTEIN"/>
    <property type="match status" value="1"/>
</dbReference>
<dbReference type="InterPro" id="IPR002937">
    <property type="entry name" value="Amino_oxidase"/>
</dbReference>
<dbReference type="GO" id="GO:0016491">
    <property type="term" value="F:oxidoreductase activity"/>
    <property type="evidence" value="ECO:0007669"/>
    <property type="project" value="InterPro"/>
</dbReference>
<evidence type="ECO:0000256" key="3">
    <source>
        <dbReference type="ARBA" id="ARBA00022827"/>
    </source>
</evidence>